<evidence type="ECO:0000313" key="1">
    <source>
        <dbReference type="EMBL" id="KZB94097.1"/>
    </source>
</evidence>
<dbReference type="AlphaFoldDB" id="A0A175Y065"/>
<dbReference type="Proteomes" id="UP000078460">
    <property type="component" value="Unassembled WGS sequence"/>
</dbReference>
<dbReference type="EMBL" id="LQCK02000045">
    <property type="protein sequence ID" value="KZB94097.1"/>
    <property type="molecule type" value="Genomic_DNA"/>
</dbReference>
<dbReference type="Pfam" id="PF04883">
    <property type="entry name" value="HK97-gp10_like"/>
    <property type="match status" value="1"/>
</dbReference>
<protein>
    <submittedName>
        <fullName evidence="1">Uncharacterized protein</fullName>
    </submittedName>
</protein>
<evidence type="ECO:0000313" key="2">
    <source>
        <dbReference type="Proteomes" id="UP000078460"/>
    </source>
</evidence>
<reference evidence="1" key="1">
    <citation type="submission" date="2016-03" db="EMBL/GenBank/DDBJ databases">
        <title>Sphingomonas melonis TY, whole genome shotgun sequencing.</title>
        <authorList>
            <person name="Wang H."/>
            <person name="Zhu P."/>
        </authorList>
    </citation>
    <scope>NUCLEOTIDE SEQUENCE [LARGE SCALE GENOMIC DNA]</scope>
    <source>
        <strain evidence="1">TY</strain>
    </source>
</reference>
<dbReference type="OrthoDB" id="7585428at2"/>
<dbReference type="KEGG" id="smy:BJP26_00560"/>
<dbReference type="RefSeq" id="WP_062125844.1">
    <property type="nucleotide sequence ID" value="NZ_CP017578.1"/>
</dbReference>
<dbReference type="NCBIfam" id="TIGR01725">
    <property type="entry name" value="phge_HK97_gp10"/>
    <property type="match status" value="1"/>
</dbReference>
<dbReference type="InterPro" id="IPR010064">
    <property type="entry name" value="HK97-gp10_tail"/>
</dbReference>
<keyword evidence="2" id="KW-1185">Reference proteome</keyword>
<sequence>MKVRIEGTDAIARKRRAMGKALQRKTLEPILKKNMQPIADDMKANARRDTGEMANSVRVSKRLSKTQRAKLERIAPVEMYAGPGPLKQVIPEEFGTIDEAPHPFIRPAFDRGADTAMRGIAEDGIAAILDAGKKG</sequence>
<accession>A0A175Y065</accession>
<proteinExistence type="predicted"/>
<name>A0A175Y065_9SPHN</name>
<gene>
    <name evidence="1" type="ORF">AVM11_08820</name>
</gene>
<organism evidence="1 2">
    <name type="scientific">Sphingomonas melonis TY</name>
    <dbReference type="NCBI Taxonomy" id="621456"/>
    <lineage>
        <taxon>Bacteria</taxon>
        <taxon>Pseudomonadati</taxon>
        <taxon>Pseudomonadota</taxon>
        <taxon>Alphaproteobacteria</taxon>
        <taxon>Sphingomonadales</taxon>
        <taxon>Sphingomonadaceae</taxon>
        <taxon>Sphingomonas</taxon>
    </lineage>
</organism>
<comment type="caution">
    <text evidence="1">The sequence shown here is derived from an EMBL/GenBank/DDBJ whole genome shotgun (WGS) entry which is preliminary data.</text>
</comment>
<dbReference type="STRING" id="621456.BJP26_00560"/>